<sequence>MGKIIQVKISKGGVGKTFLTIQIASLLAALDKKVLILTTDPQNDVFGMMKKGEITEEISNRGLKEAVLHNEKAYDLILLRKNLFYIPLDFDGYFSPEFFKRLPAFLEEQKKEYDYVFIDSNPTPRTDKAFLELSDYVIIPTIGSSRSIQGVVSVLDTINPNKILAIVFNQFKNTKLQMEVYKELKKYCISINYEDMLTEPIPYIALIEELVAKRKTIWESKSKKIMIAQNIVMKIVEKICAL</sequence>
<dbReference type="RefSeq" id="WP_062628523.1">
    <property type="nucleotide sequence ID" value="NZ_CAXOUQ010000026.1"/>
</dbReference>
<evidence type="ECO:0000313" key="2">
    <source>
        <dbReference type="EMBL" id="KYL04691.1"/>
    </source>
</evidence>
<dbReference type="Proteomes" id="UP000075816">
    <property type="component" value="Unassembled WGS sequence"/>
</dbReference>
<dbReference type="Pfam" id="PF13614">
    <property type="entry name" value="AAA_31"/>
    <property type="match status" value="1"/>
</dbReference>
<evidence type="ECO:0000313" key="3">
    <source>
        <dbReference type="Proteomes" id="UP000075816"/>
    </source>
</evidence>
<dbReference type="PANTHER" id="PTHR13696">
    <property type="entry name" value="P-LOOP CONTAINING NUCLEOSIDE TRIPHOSPHATE HYDROLASE"/>
    <property type="match status" value="1"/>
</dbReference>
<dbReference type="CDD" id="cd02042">
    <property type="entry name" value="ParAB_family"/>
    <property type="match status" value="1"/>
</dbReference>
<evidence type="ECO:0000259" key="1">
    <source>
        <dbReference type="Pfam" id="PF13614"/>
    </source>
</evidence>
<protein>
    <submittedName>
        <fullName evidence="2">Cobalamin biosynthesis protein CobQ</fullName>
    </submittedName>
</protein>
<dbReference type="InterPro" id="IPR050678">
    <property type="entry name" value="DNA_Partitioning_ATPase"/>
</dbReference>
<dbReference type="InterPro" id="IPR025669">
    <property type="entry name" value="AAA_dom"/>
</dbReference>
<gene>
    <name evidence="2" type="ORF">A2J07_05135</name>
</gene>
<dbReference type="SUPFAM" id="SSF52540">
    <property type="entry name" value="P-loop containing nucleoside triphosphate hydrolases"/>
    <property type="match status" value="1"/>
</dbReference>
<name>A0A162IYA0_9FUSO</name>
<organism evidence="2 3">
    <name type="scientific">Fusobacterium necrophorum subsp. funduliforme</name>
    <dbReference type="NCBI Taxonomy" id="143387"/>
    <lineage>
        <taxon>Bacteria</taxon>
        <taxon>Fusobacteriati</taxon>
        <taxon>Fusobacteriota</taxon>
        <taxon>Fusobacteriia</taxon>
        <taxon>Fusobacteriales</taxon>
        <taxon>Fusobacteriaceae</taxon>
        <taxon>Fusobacterium</taxon>
    </lineage>
</organism>
<comment type="caution">
    <text evidence="2">The sequence shown here is derived from an EMBL/GenBank/DDBJ whole genome shotgun (WGS) entry which is preliminary data.</text>
</comment>
<dbReference type="PANTHER" id="PTHR13696:SF99">
    <property type="entry name" value="COBYRINIC ACID AC-DIAMIDE SYNTHASE"/>
    <property type="match status" value="1"/>
</dbReference>
<reference evidence="2 3" key="1">
    <citation type="submission" date="2016-03" db="EMBL/GenBank/DDBJ databases">
        <title>Comparative genomics of human isolates of Fusobacterium necrophorum.</title>
        <authorList>
            <person name="Jensen A."/>
            <person name="Bank S."/>
            <person name="Andersen P.S."/>
            <person name="Kristensen L.H."/>
            <person name="Prag J."/>
        </authorList>
    </citation>
    <scope>NUCLEOTIDE SEQUENCE [LARGE SCALE GENOMIC DNA]</scope>
    <source>
        <strain evidence="2 3">LS_1264</strain>
    </source>
</reference>
<dbReference type="eggNOG" id="COG1192">
    <property type="taxonomic scope" value="Bacteria"/>
</dbReference>
<accession>A0A162IYA0</accession>
<dbReference type="InterPro" id="IPR027417">
    <property type="entry name" value="P-loop_NTPase"/>
</dbReference>
<proteinExistence type="predicted"/>
<dbReference type="EMBL" id="LVEA01000031">
    <property type="protein sequence ID" value="KYL04691.1"/>
    <property type="molecule type" value="Genomic_DNA"/>
</dbReference>
<dbReference type="AlphaFoldDB" id="A0A162IYA0"/>
<feature type="domain" description="AAA" evidence="1">
    <location>
        <begin position="3"/>
        <end position="159"/>
    </location>
</feature>
<dbReference type="Gene3D" id="3.40.50.300">
    <property type="entry name" value="P-loop containing nucleotide triphosphate hydrolases"/>
    <property type="match status" value="1"/>
</dbReference>